<evidence type="ECO:0000313" key="5">
    <source>
        <dbReference type="Proteomes" id="UP000054196"/>
    </source>
</evidence>
<keyword evidence="2" id="KW-0812">Transmembrane</keyword>
<feature type="compositionally biased region" description="Polar residues" evidence="1">
    <location>
        <begin position="391"/>
        <end position="405"/>
    </location>
</feature>
<name>R7S3U5_PUNST</name>
<dbReference type="RefSeq" id="XP_007388267.1">
    <property type="nucleotide sequence ID" value="XM_007388205.1"/>
</dbReference>
<feature type="transmembrane region" description="Helical" evidence="2">
    <location>
        <begin position="265"/>
        <end position="288"/>
    </location>
</feature>
<keyword evidence="5" id="KW-1185">Reference proteome</keyword>
<dbReference type="GeneID" id="18886530"/>
<feature type="signal peptide" evidence="3">
    <location>
        <begin position="1"/>
        <end position="20"/>
    </location>
</feature>
<proteinExistence type="predicted"/>
<evidence type="ECO:0000256" key="2">
    <source>
        <dbReference type="SAM" id="Phobius"/>
    </source>
</evidence>
<accession>R7S3U5</accession>
<keyword evidence="2" id="KW-1133">Transmembrane helix</keyword>
<dbReference type="eggNOG" id="ENOG502SS78">
    <property type="taxonomic scope" value="Eukaryota"/>
</dbReference>
<dbReference type="OrthoDB" id="2527908at2759"/>
<protein>
    <recommendedName>
        <fullName evidence="6">Mid2 domain-containing protein</fullName>
    </recommendedName>
</protein>
<evidence type="ECO:0000256" key="3">
    <source>
        <dbReference type="SAM" id="SignalP"/>
    </source>
</evidence>
<dbReference type="OMA" id="NTHRRDA"/>
<feature type="region of interest" description="Disordered" evidence="1">
    <location>
        <begin position="371"/>
        <end position="492"/>
    </location>
</feature>
<feature type="compositionally biased region" description="Low complexity" evidence="1">
    <location>
        <begin position="429"/>
        <end position="450"/>
    </location>
</feature>
<keyword evidence="3" id="KW-0732">Signal</keyword>
<evidence type="ECO:0008006" key="6">
    <source>
        <dbReference type="Google" id="ProtNLM"/>
    </source>
</evidence>
<dbReference type="Proteomes" id="UP000054196">
    <property type="component" value="Unassembled WGS sequence"/>
</dbReference>
<keyword evidence="2" id="KW-0472">Membrane</keyword>
<dbReference type="AlphaFoldDB" id="R7S3U5"/>
<evidence type="ECO:0000256" key="1">
    <source>
        <dbReference type="SAM" id="MobiDB-lite"/>
    </source>
</evidence>
<feature type="chain" id="PRO_5004455479" description="Mid2 domain-containing protein" evidence="3">
    <location>
        <begin position="21"/>
        <end position="492"/>
    </location>
</feature>
<dbReference type="HOGENOM" id="CLU_033917_1_0_1"/>
<organism evidence="4 5">
    <name type="scientific">Punctularia strigosozonata (strain HHB-11173)</name>
    <name type="common">White-rot fungus</name>
    <dbReference type="NCBI Taxonomy" id="741275"/>
    <lineage>
        <taxon>Eukaryota</taxon>
        <taxon>Fungi</taxon>
        <taxon>Dikarya</taxon>
        <taxon>Basidiomycota</taxon>
        <taxon>Agaricomycotina</taxon>
        <taxon>Agaricomycetes</taxon>
        <taxon>Corticiales</taxon>
        <taxon>Punctulariaceae</taxon>
        <taxon>Punctularia</taxon>
    </lineage>
</organism>
<gene>
    <name evidence="4" type="ORF">PUNSTDRAFT_92833</name>
</gene>
<feature type="compositionally biased region" description="Pro residues" evidence="1">
    <location>
        <begin position="482"/>
        <end position="492"/>
    </location>
</feature>
<dbReference type="KEGG" id="psq:PUNSTDRAFT_92833"/>
<evidence type="ECO:0000313" key="4">
    <source>
        <dbReference type="EMBL" id="EIN04472.1"/>
    </source>
</evidence>
<dbReference type="EMBL" id="JH687554">
    <property type="protein sequence ID" value="EIN04472.1"/>
    <property type="molecule type" value="Genomic_DNA"/>
</dbReference>
<sequence>MRAILHFVLWTILWVGWTWADNTIVPVPFHWGFSDKSVSTQLFECSSRGISLLPLNSSDPKPYYLGTPPYYLTAAEIGGTPTTQMIGTNSSNLTWTVTHKAGTKLLLAVWDSLGNTGGVGSAMYTVQSGHSSSCIPPPPSTPQVQISSKISDGHKLKTCEAWDLDIVANGAGPFNVSLIAAGTGVTNVTMSTGDTLLQYINRTPPDVNVAAVVVDANGNFGSGTPWVLTTGSRDNDCAGLITQSLSATQAQQLEAGEGQHQHRSLALGLGITLPLLALFGAVGAWWWYRRRRALGQTSDSEKQFGGNRGFEKLVTPVVLPVSLSTDFSPAQMVAITGGLYSTPQSLHSPSSSVISGPLDLMARPSITTSRSTLATLSDGGSLAPSPVLPRRTTSVNSPSPLTMSTRQRKALEANARRPARSATALGIGSSSEPIRPPARSASALPSSVRPTRPRQQSLEPILDDSLAEGPVIQHQDGGALPELPPPYADRRA</sequence>
<reference evidence="5" key="1">
    <citation type="journal article" date="2012" name="Science">
        <title>The Paleozoic origin of enzymatic lignin decomposition reconstructed from 31 fungal genomes.</title>
        <authorList>
            <person name="Floudas D."/>
            <person name="Binder M."/>
            <person name="Riley R."/>
            <person name="Barry K."/>
            <person name="Blanchette R.A."/>
            <person name="Henrissat B."/>
            <person name="Martinez A.T."/>
            <person name="Otillar R."/>
            <person name="Spatafora J.W."/>
            <person name="Yadav J.S."/>
            <person name="Aerts A."/>
            <person name="Benoit I."/>
            <person name="Boyd A."/>
            <person name="Carlson A."/>
            <person name="Copeland A."/>
            <person name="Coutinho P.M."/>
            <person name="de Vries R.P."/>
            <person name="Ferreira P."/>
            <person name="Findley K."/>
            <person name="Foster B."/>
            <person name="Gaskell J."/>
            <person name="Glotzer D."/>
            <person name="Gorecki P."/>
            <person name="Heitman J."/>
            <person name="Hesse C."/>
            <person name="Hori C."/>
            <person name="Igarashi K."/>
            <person name="Jurgens J.A."/>
            <person name="Kallen N."/>
            <person name="Kersten P."/>
            <person name="Kohler A."/>
            <person name="Kuees U."/>
            <person name="Kumar T.K.A."/>
            <person name="Kuo A."/>
            <person name="LaButti K."/>
            <person name="Larrondo L.F."/>
            <person name="Lindquist E."/>
            <person name="Ling A."/>
            <person name="Lombard V."/>
            <person name="Lucas S."/>
            <person name="Lundell T."/>
            <person name="Martin R."/>
            <person name="McLaughlin D.J."/>
            <person name="Morgenstern I."/>
            <person name="Morin E."/>
            <person name="Murat C."/>
            <person name="Nagy L.G."/>
            <person name="Nolan M."/>
            <person name="Ohm R.A."/>
            <person name="Patyshakuliyeva A."/>
            <person name="Rokas A."/>
            <person name="Ruiz-Duenas F.J."/>
            <person name="Sabat G."/>
            <person name="Salamov A."/>
            <person name="Samejima M."/>
            <person name="Schmutz J."/>
            <person name="Slot J.C."/>
            <person name="St John F."/>
            <person name="Stenlid J."/>
            <person name="Sun H."/>
            <person name="Sun S."/>
            <person name="Syed K."/>
            <person name="Tsang A."/>
            <person name="Wiebenga A."/>
            <person name="Young D."/>
            <person name="Pisabarro A."/>
            <person name="Eastwood D.C."/>
            <person name="Martin F."/>
            <person name="Cullen D."/>
            <person name="Grigoriev I.V."/>
            <person name="Hibbett D.S."/>
        </authorList>
    </citation>
    <scope>NUCLEOTIDE SEQUENCE [LARGE SCALE GENOMIC DNA]</scope>
    <source>
        <strain evidence="5">HHB-11173 SS5</strain>
    </source>
</reference>